<feature type="non-terminal residue" evidence="1">
    <location>
        <position position="1"/>
    </location>
</feature>
<comment type="caution">
    <text evidence="1">The sequence shown here is derived from an EMBL/GenBank/DDBJ whole genome shotgun (WGS) entry which is preliminary data.</text>
</comment>
<sequence>IFPQILLSTFLSVIILFSKLRTIWLEWKQMIFYPILAGLSGKKILNVHNILFHFSFKTTRCIF</sequence>
<evidence type="ECO:0000313" key="1">
    <source>
        <dbReference type="EMBL" id="CAL1279189.1"/>
    </source>
</evidence>
<dbReference type="EMBL" id="CAXIEN010000119">
    <property type="protein sequence ID" value="CAL1279189.1"/>
    <property type="molecule type" value="Genomic_DNA"/>
</dbReference>
<protein>
    <submittedName>
        <fullName evidence="1">Uncharacterized protein</fullName>
    </submittedName>
</protein>
<reference evidence="1 2" key="1">
    <citation type="submission" date="2024-04" db="EMBL/GenBank/DDBJ databases">
        <authorList>
            <person name="Rising A."/>
            <person name="Reimegard J."/>
            <person name="Sonavane S."/>
            <person name="Akerstrom W."/>
            <person name="Nylinder S."/>
            <person name="Hedman E."/>
            <person name="Kallberg Y."/>
        </authorList>
    </citation>
    <scope>NUCLEOTIDE SEQUENCE [LARGE SCALE GENOMIC DNA]</scope>
</reference>
<evidence type="ECO:0000313" key="2">
    <source>
        <dbReference type="Proteomes" id="UP001497382"/>
    </source>
</evidence>
<accession>A0AAV2A5L1</accession>
<organism evidence="1 2">
    <name type="scientific">Larinioides sclopetarius</name>
    <dbReference type="NCBI Taxonomy" id="280406"/>
    <lineage>
        <taxon>Eukaryota</taxon>
        <taxon>Metazoa</taxon>
        <taxon>Ecdysozoa</taxon>
        <taxon>Arthropoda</taxon>
        <taxon>Chelicerata</taxon>
        <taxon>Arachnida</taxon>
        <taxon>Araneae</taxon>
        <taxon>Araneomorphae</taxon>
        <taxon>Entelegynae</taxon>
        <taxon>Araneoidea</taxon>
        <taxon>Araneidae</taxon>
        <taxon>Larinioides</taxon>
    </lineage>
</organism>
<dbReference type="Proteomes" id="UP001497382">
    <property type="component" value="Unassembled WGS sequence"/>
</dbReference>
<keyword evidence="2" id="KW-1185">Reference proteome</keyword>
<dbReference type="AlphaFoldDB" id="A0AAV2A5L1"/>
<proteinExistence type="predicted"/>
<name>A0AAV2A5L1_9ARAC</name>
<gene>
    <name evidence="1" type="ORF">LARSCL_LOCUS10207</name>
</gene>